<evidence type="ECO:0000313" key="2">
    <source>
        <dbReference type="Proteomes" id="UP000006176"/>
    </source>
</evidence>
<dbReference type="STRING" id="760154.Sulba_0974"/>
<sequence>MQINISLQLTLQEYDWLCYVMQHYDTDNPDVIIPLFIYKEYLHVKSIADKSERELSINSQCERV</sequence>
<dbReference type="AlphaFoldDB" id="I3XWF1"/>
<organism evidence="1 2">
    <name type="scientific">Sulfurospirillum barnesii (strain ATCC 700032 / DSM 10660 / SES-3)</name>
    <dbReference type="NCBI Taxonomy" id="760154"/>
    <lineage>
        <taxon>Bacteria</taxon>
        <taxon>Pseudomonadati</taxon>
        <taxon>Campylobacterota</taxon>
        <taxon>Epsilonproteobacteria</taxon>
        <taxon>Campylobacterales</taxon>
        <taxon>Sulfurospirillaceae</taxon>
        <taxon>Sulfurospirillum</taxon>
    </lineage>
</organism>
<evidence type="ECO:0000313" key="1">
    <source>
        <dbReference type="EMBL" id="AFL68275.1"/>
    </source>
</evidence>
<dbReference type="KEGG" id="sba:Sulba_0974"/>
<protein>
    <submittedName>
        <fullName evidence="1">Uncharacterized protein</fullName>
    </submittedName>
</protein>
<gene>
    <name evidence="1" type="ordered locus">Sulba_0974</name>
</gene>
<name>I3XWF1_SULBS</name>
<reference evidence="1 2" key="1">
    <citation type="submission" date="2012-06" db="EMBL/GenBank/DDBJ databases">
        <title>Complete sequence of Sulfurospirillum barnesii SES-3.</title>
        <authorList>
            <consortium name="US DOE Joint Genome Institute"/>
            <person name="Lucas S."/>
            <person name="Han J."/>
            <person name="Lapidus A."/>
            <person name="Cheng J.-F."/>
            <person name="Goodwin L."/>
            <person name="Pitluck S."/>
            <person name="Peters L."/>
            <person name="Ovchinnikova G."/>
            <person name="Lu M."/>
            <person name="Detter J.C."/>
            <person name="Han C."/>
            <person name="Tapia R."/>
            <person name="Land M."/>
            <person name="Hauser L."/>
            <person name="Kyrpides N."/>
            <person name="Ivanova N."/>
            <person name="Pagani I."/>
            <person name="Stolz J."/>
            <person name="Arkin A."/>
            <person name="Dehal P."/>
            <person name="Oremland R."/>
            <person name="Saltikov C."/>
            <person name="Basu P."/>
            <person name="Hollibaugh J."/>
            <person name="Newman D."/>
            <person name="Stolyar S."/>
            <person name="Hazen T."/>
            <person name="Woyke T."/>
        </authorList>
    </citation>
    <scope>NUCLEOTIDE SEQUENCE [LARGE SCALE GENOMIC DNA]</scope>
    <source>
        <strain evidence="2">ATCC 700032 / DSM 10660 / SES-3</strain>
    </source>
</reference>
<proteinExistence type="predicted"/>
<keyword evidence="2" id="KW-1185">Reference proteome</keyword>
<accession>I3XWF1</accession>
<dbReference type="EMBL" id="CP003333">
    <property type="protein sequence ID" value="AFL68275.1"/>
    <property type="molecule type" value="Genomic_DNA"/>
</dbReference>
<dbReference type="RefSeq" id="WP_014769154.1">
    <property type="nucleotide sequence ID" value="NC_018002.1"/>
</dbReference>
<dbReference type="Proteomes" id="UP000006176">
    <property type="component" value="Chromosome"/>
</dbReference>
<dbReference type="HOGENOM" id="CLU_2866131_0_0_7"/>
<dbReference type="PATRIC" id="fig|760154.4.peg.974"/>